<keyword evidence="5" id="KW-1185">Reference proteome</keyword>
<dbReference type="SUPFAM" id="SSF53383">
    <property type="entry name" value="PLP-dependent transferases"/>
    <property type="match status" value="1"/>
</dbReference>
<reference evidence="4 5" key="1">
    <citation type="submission" date="2015-11" db="EMBL/GenBank/DDBJ databases">
        <authorList>
            <person name="Varghese N."/>
        </authorList>
    </citation>
    <scope>NUCLEOTIDE SEQUENCE [LARGE SCALE GENOMIC DNA]</scope>
    <source>
        <strain evidence="4 5">JGI-8</strain>
    </source>
</reference>
<name>A0ABP2AYB9_9BACT</name>
<dbReference type="PANTHER" id="PTHR11808">
    <property type="entry name" value="TRANS-SULFURATION ENZYME FAMILY MEMBER"/>
    <property type="match status" value="1"/>
</dbReference>
<evidence type="ECO:0000256" key="2">
    <source>
        <dbReference type="ARBA" id="ARBA00022898"/>
    </source>
</evidence>
<feature type="non-terminal residue" evidence="4">
    <location>
        <position position="1"/>
    </location>
</feature>
<comment type="similarity">
    <text evidence="3">Belongs to the trans-sulfuration enzymes family.</text>
</comment>
<evidence type="ECO:0000256" key="1">
    <source>
        <dbReference type="ARBA" id="ARBA00001933"/>
    </source>
</evidence>
<dbReference type="Pfam" id="PF01053">
    <property type="entry name" value="Cys_Met_Meta_PP"/>
    <property type="match status" value="1"/>
</dbReference>
<evidence type="ECO:0000313" key="4">
    <source>
        <dbReference type="EMBL" id="CUS94859.1"/>
    </source>
</evidence>
<gene>
    <name evidence="4" type="ORF">JGI8_02062</name>
</gene>
<dbReference type="EMBL" id="CZVI01000057">
    <property type="protein sequence ID" value="CUS94859.1"/>
    <property type="molecule type" value="Genomic_DNA"/>
</dbReference>
<dbReference type="Proteomes" id="UP000182200">
    <property type="component" value="Unassembled WGS sequence"/>
</dbReference>
<protein>
    <submittedName>
        <fullName evidence="4">Cys/Met metabolism PLP-dependent enzyme</fullName>
    </submittedName>
</protein>
<dbReference type="RefSeq" id="WP_176697003.1">
    <property type="nucleotide sequence ID" value="NZ_CZVI01000057.1"/>
</dbReference>
<dbReference type="InterPro" id="IPR015422">
    <property type="entry name" value="PyrdxlP-dep_Trfase_small"/>
</dbReference>
<accession>A0ABP2AYB9</accession>
<comment type="caution">
    <text evidence="4">The sequence shown here is derived from an EMBL/GenBank/DDBJ whole genome shotgun (WGS) entry which is preliminary data.</text>
</comment>
<proteinExistence type="inferred from homology"/>
<organism evidence="4 5">
    <name type="scientific">Candidatus Kryptonium thompsonii</name>
    <dbReference type="NCBI Taxonomy" id="1633631"/>
    <lineage>
        <taxon>Bacteria</taxon>
        <taxon>Pseudomonadati</taxon>
        <taxon>Candidatus Kryptoniota</taxon>
        <taxon>Candidatus Kryptonium</taxon>
    </lineage>
</organism>
<keyword evidence="2 3" id="KW-0663">Pyridoxal phosphate</keyword>
<sequence>RVKKVNYQGLKSHPQYELARKQMSGFSGVLSFEIDGGIREVKRFLENLKIFSIAECIGGVESLIEHPETMTHAYLSKDEREKIGITDSLIRVSVGLENVDDLIEDLDNAFKHAF</sequence>
<dbReference type="Gene3D" id="3.90.1150.10">
    <property type="entry name" value="Aspartate Aminotransferase, domain 1"/>
    <property type="match status" value="1"/>
</dbReference>
<evidence type="ECO:0000256" key="3">
    <source>
        <dbReference type="RuleBase" id="RU362118"/>
    </source>
</evidence>
<dbReference type="InterPro" id="IPR000277">
    <property type="entry name" value="Cys/Met-Metab_PyrdxlP-dep_enz"/>
</dbReference>
<dbReference type="InterPro" id="IPR015424">
    <property type="entry name" value="PyrdxlP-dep_Trfase"/>
</dbReference>
<comment type="cofactor">
    <cofactor evidence="1 3">
        <name>pyridoxal 5'-phosphate</name>
        <dbReference type="ChEBI" id="CHEBI:597326"/>
    </cofactor>
</comment>
<evidence type="ECO:0000313" key="5">
    <source>
        <dbReference type="Proteomes" id="UP000182200"/>
    </source>
</evidence>